<dbReference type="EMBL" id="LT629695">
    <property type="protein sequence ID" value="SDH33099.1"/>
    <property type="molecule type" value="Genomic_DNA"/>
</dbReference>
<protein>
    <recommendedName>
        <fullName evidence="3">[Ribosomal protein bS18]-alanine N-acetyltransferase</fullName>
        <ecNumber evidence="3">2.3.1.266</ecNumber>
    </recommendedName>
</protein>
<evidence type="ECO:0000256" key="2">
    <source>
        <dbReference type="ARBA" id="ARBA00023315"/>
    </source>
</evidence>
<evidence type="ECO:0000313" key="6">
    <source>
        <dbReference type="Proteomes" id="UP000198822"/>
    </source>
</evidence>
<keyword evidence="1 5" id="KW-0808">Transferase</keyword>
<dbReference type="RefSeq" id="WP_331711989.1">
    <property type="nucleotide sequence ID" value="NZ_LT629695.1"/>
</dbReference>
<name>A0A1G8BIT8_9MICO</name>
<dbReference type="Gene3D" id="3.40.630.30">
    <property type="match status" value="1"/>
</dbReference>
<dbReference type="PANTHER" id="PTHR43877:SF2">
    <property type="entry name" value="AMINOALKYLPHOSPHONATE N-ACETYLTRANSFERASE-RELATED"/>
    <property type="match status" value="1"/>
</dbReference>
<accession>A0A1G8BIT8</accession>
<evidence type="ECO:0000256" key="3">
    <source>
        <dbReference type="RuleBase" id="RU363094"/>
    </source>
</evidence>
<dbReference type="PANTHER" id="PTHR43877">
    <property type="entry name" value="AMINOALKYLPHOSPHONATE N-ACETYLTRANSFERASE-RELATED-RELATED"/>
    <property type="match status" value="1"/>
</dbReference>
<gene>
    <name evidence="5" type="ORF">SAMN04489720_0960</name>
</gene>
<evidence type="ECO:0000313" key="5">
    <source>
        <dbReference type="EMBL" id="SDH33099.1"/>
    </source>
</evidence>
<dbReference type="Proteomes" id="UP000198822">
    <property type="component" value="Chromosome I"/>
</dbReference>
<dbReference type="NCBIfam" id="TIGR01575">
    <property type="entry name" value="rimI"/>
    <property type="match status" value="1"/>
</dbReference>
<dbReference type="InterPro" id="IPR000182">
    <property type="entry name" value="GNAT_dom"/>
</dbReference>
<dbReference type="GO" id="GO:0008999">
    <property type="term" value="F:protein-N-terminal-alanine acetyltransferase activity"/>
    <property type="evidence" value="ECO:0007669"/>
    <property type="project" value="UniProtKB-EC"/>
</dbReference>
<evidence type="ECO:0000259" key="4">
    <source>
        <dbReference type="PROSITE" id="PS51186"/>
    </source>
</evidence>
<dbReference type="PROSITE" id="PS51186">
    <property type="entry name" value="GNAT"/>
    <property type="match status" value="1"/>
</dbReference>
<feature type="domain" description="N-acetyltransferase" evidence="4">
    <location>
        <begin position="2"/>
        <end position="148"/>
    </location>
</feature>
<keyword evidence="3" id="KW-0963">Cytoplasm</keyword>
<dbReference type="STRING" id="399736.SAMN04489720_0960"/>
<dbReference type="InterPro" id="IPR016181">
    <property type="entry name" value="Acyl_CoA_acyltransferase"/>
</dbReference>
<dbReference type="InterPro" id="IPR006464">
    <property type="entry name" value="AcTrfase_RimI/Ard1"/>
</dbReference>
<keyword evidence="6" id="KW-1185">Reference proteome</keyword>
<comment type="subcellular location">
    <subcellularLocation>
        <location evidence="3">Cytoplasm</location>
    </subcellularLocation>
</comment>
<dbReference type="GO" id="GO:0005737">
    <property type="term" value="C:cytoplasm"/>
    <property type="evidence" value="ECO:0007669"/>
    <property type="project" value="UniProtKB-SubCell"/>
</dbReference>
<comment type="function">
    <text evidence="3">Acetylates the N-terminal alanine of ribosomal protein bS18.</text>
</comment>
<keyword evidence="2" id="KW-0012">Acyltransferase</keyword>
<dbReference type="EC" id="2.3.1.266" evidence="3"/>
<proteinExistence type="inferred from homology"/>
<sequence length="148" mass="15704">MIALRTATVDDLDAVMALETASFGLTAWARETMAAEMASPWGRYVVAVDDAGAVVGYVGLRAVGVEGDIQTIAVSEAARGAGLGRRLLAEAQQDARDRGVQELFLEVRDDNAPARALYASEGFVEIGVRPGYYQPEGVDAIAMKKELA</sequence>
<evidence type="ECO:0000256" key="1">
    <source>
        <dbReference type="ARBA" id="ARBA00022679"/>
    </source>
</evidence>
<comment type="similarity">
    <text evidence="3">Belongs to the acetyltransferase family. RimI subfamily.</text>
</comment>
<dbReference type="CDD" id="cd04301">
    <property type="entry name" value="NAT_SF"/>
    <property type="match status" value="1"/>
</dbReference>
<dbReference type="Pfam" id="PF00583">
    <property type="entry name" value="Acetyltransf_1"/>
    <property type="match status" value="1"/>
</dbReference>
<dbReference type="SUPFAM" id="SSF55729">
    <property type="entry name" value="Acyl-CoA N-acyltransferases (Nat)"/>
    <property type="match status" value="1"/>
</dbReference>
<comment type="catalytic activity">
    <reaction evidence="3">
        <text>N-terminal L-alanyl-[ribosomal protein bS18] + acetyl-CoA = N-terminal N(alpha)-acetyl-L-alanyl-[ribosomal protein bS18] + CoA + H(+)</text>
        <dbReference type="Rhea" id="RHEA:43756"/>
        <dbReference type="Rhea" id="RHEA-COMP:10676"/>
        <dbReference type="Rhea" id="RHEA-COMP:10677"/>
        <dbReference type="ChEBI" id="CHEBI:15378"/>
        <dbReference type="ChEBI" id="CHEBI:57287"/>
        <dbReference type="ChEBI" id="CHEBI:57288"/>
        <dbReference type="ChEBI" id="CHEBI:64718"/>
        <dbReference type="ChEBI" id="CHEBI:83683"/>
        <dbReference type="EC" id="2.3.1.266"/>
    </reaction>
</comment>
<organism evidence="5 6">
    <name type="scientific">Agrococcus jejuensis</name>
    <dbReference type="NCBI Taxonomy" id="399736"/>
    <lineage>
        <taxon>Bacteria</taxon>
        <taxon>Bacillati</taxon>
        <taxon>Actinomycetota</taxon>
        <taxon>Actinomycetes</taxon>
        <taxon>Micrococcales</taxon>
        <taxon>Microbacteriaceae</taxon>
        <taxon>Agrococcus</taxon>
    </lineage>
</organism>
<dbReference type="InterPro" id="IPR050832">
    <property type="entry name" value="Bact_Acetyltransf"/>
</dbReference>
<dbReference type="AlphaFoldDB" id="A0A1G8BIT8"/>
<reference evidence="6" key="1">
    <citation type="submission" date="2016-10" db="EMBL/GenBank/DDBJ databases">
        <authorList>
            <person name="Varghese N."/>
            <person name="Submissions S."/>
        </authorList>
    </citation>
    <scope>NUCLEOTIDE SEQUENCE [LARGE SCALE GENOMIC DNA]</scope>
    <source>
        <strain evidence="6">DSM 22002</strain>
    </source>
</reference>